<evidence type="ECO:0000256" key="4">
    <source>
        <dbReference type="SAM" id="Coils"/>
    </source>
</evidence>
<evidence type="ECO:0000256" key="6">
    <source>
        <dbReference type="SAM" id="Phobius"/>
    </source>
</evidence>
<dbReference type="InterPro" id="IPR013151">
    <property type="entry name" value="Immunoglobulin_dom"/>
</dbReference>
<evidence type="ECO:0000313" key="8">
    <source>
        <dbReference type="Proteomes" id="UP001190640"/>
    </source>
</evidence>
<dbReference type="Proteomes" id="UP001190640">
    <property type="component" value="Chromosome 12"/>
</dbReference>
<dbReference type="Gene3D" id="2.60.40.10">
    <property type="entry name" value="Immunoglobulins"/>
    <property type="match status" value="1"/>
</dbReference>
<protein>
    <submittedName>
        <fullName evidence="9">CD276 antigen-like isoform X1</fullName>
    </submittedName>
</protein>
<dbReference type="SUPFAM" id="SSF48726">
    <property type="entry name" value="Immunoglobulin"/>
    <property type="match status" value="1"/>
</dbReference>
<feature type="coiled-coil region" evidence="4">
    <location>
        <begin position="196"/>
        <end position="223"/>
    </location>
</feature>
<dbReference type="SMART" id="SM00408">
    <property type="entry name" value="IGc2"/>
    <property type="match status" value="1"/>
</dbReference>
<dbReference type="AlphaFoldDB" id="A0AA97K2V5"/>
<gene>
    <name evidence="9" type="primary">LOC129338675</name>
</gene>
<sequence>MHQKLPLSHHRPSLLIILIRTQCPLLPLLVVLQDTHSATRTAVAEMGFLLMIFLGTFCFLGTIAGKLQVQADPSLVTAAVGEDVLLKCIFTVDDGPVDLSRVMIQWFHRGKQLVEFDSVVTAARPDVSLSREGLATGNASLLLSQVGTENSGNYRCYVSYSPELLVREVTLQVEDPSKMPEDDLEDSVSPLPCLSRSDVLSKLDQITKALVQLEAKLEKFITNKTFTGCDPVAAPPEPQEGKHVGTPGNLNQF</sequence>
<keyword evidence="2 6" id="KW-0472">Membrane</keyword>
<dbReference type="InterPro" id="IPR050504">
    <property type="entry name" value="IgSF_BTN/MOG"/>
</dbReference>
<dbReference type="SMART" id="SM00409">
    <property type="entry name" value="IG"/>
    <property type="match status" value="1"/>
</dbReference>
<keyword evidence="3" id="KW-0393">Immunoglobulin domain</keyword>
<feature type="transmembrane region" description="Helical" evidence="6">
    <location>
        <begin position="12"/>
        <end position="32"/>
    </location>
</feature>
<feature type="transmembrane region" description="Helical" evidence="6">
    <location>
        <begin position="44"/>
        <end position="64"/>
    </location>
</feature>
<keyword evidence="6" id="KW-0812">Transmembrane</keyword>
<reference evidence="9" key="1">
    <citation type="submission" date="2025-08" db="UniProtKB">
        <authorList>
            <consortium name="RefSeq"/>
        </authorList>
    </citation>
    <scope>IDENTIFICATION</scope>
    <source>
        <tissue evidence="9">Blood</tissue>
    </source>
</reference>
<evidence type="ECO:0000313" key="9">
    <source>
        <dbReference type="RefSeq" id="XP_054849053.1"/>
    </source>
</evidence>
<evidence type="ECO:0000259" key="7">
    <source>
        <dbReference type="PROSITE" id="PS50835"/>
    </source>
</evidence>
<evidence type="ECO:0000256" key="3">
    <source>
        <dbReference type="ARBA" id="ARBA00023319"/>
    </source>
</evidence>
<dbReference type="GeneID" id="129338675"/>
<organism evidence="8 9">
    <name type="scientific">Eublepharis macularius</name>
    <name type="common">Leopard gecko</name>
    <name type="synonym">Cyrtodactylus macularius</name>
    <dbReference type="NCBI Taxonomy" id="481883"/>
    <lineage>
        <taxon>Eukaryota</taxon>
        <taxon>Metazoa</taxon>
        <taxon>Chordata</taxon>
        <taxon>Craniata</taxon>
        <taxon>Vertebrata</taxon>
        <taxon>Euteleostomi</taxon>
        <taxon>Lepidosauria</taxon>
        <taxon>Squamata</taxon>
        <taxon>Bifurcata</taxon>
        <taxon>Gekkota</taxon>
        <taxon>Eublepharidae</taxon>
        <taxon>Eublepharinae</taxon>
        <taxon>Eublepharis</taxon>
    </lineage>
</organism>
<dbReference type="InterPro" id="IPR007110">
    <property type="entry name" value="Ig-like_dom"/>
</dbReference>
<dbReference type="KEGG" id="emc:129338675"/>
<accession>A0AA97K2V5</accession>
<dbReference type="PROSITE" id="PS50835">
    <property type="entry name" value="IG_LIKE"/>
    <property type="match status" value="1"/>
</dbReference>
<evidence type="ECO:0000256" key="1">
    <source>
        <dbReference type="ARBA" id="ARBA00004370"/>
    </source>
</evidence>
<keyword evidence="6" id="KW-1133">Transmembrane helix</keyword>
<dbReference type="InterPro" id="IPR003598">
    <property type="entry name" value="Ig_sub2"/>
</dbReference>
<comment type="subcellular location">
    <subcellularLocation>
        <location evidence="1">Membrane</location>
    </subcellularLocation>
</comment>
<dbReference type="RefSeq" id="XP_054849053.1">
    <property type="nucleotide sequence ID" value="XM_054993078.1"/>
</dbReference>
<dbReference type="Pfam" id="PF00047">
    <property type="entry name" value="ig"/>
    <property type="match status" value="1"/>
</dbReference>
<proteinExistence type="predicted"/>
<evidence type="ECO:0000256" key="2">
    <source>
        <dbReference type="ARBA" id="ARBA00023136"/>
    </source>
</evidence>
<evidence type="ECO:0000256" key="5">
    <source>
        <dbReference type="SAM" id="MobiDB-lite"/>
    </source>
</evidence>
<dbReference type="GO" id="GO:0009897">
    <property type="term" value="C:external side of plasma membrane"/>
    <property type="evidence" value="ECO:0007669"/>
    <property type="project" value="TreeGrafter"/>
</dbReference>
<feature type="domain" description="Ig-like" evidence="7">
    <location>
        <begin position="81"/>
        <end position="172"/>
    </location>
</feature>
<name>A0AA97K2V5_EUBMA</name>
<dbReference type="GO" id="GO:0001817">
    <property type="term" value="P:regulation of cytokine production"/>
    <property type="evidence" value="ECO:0007669"/>
    <property type="project" value="TreeGrafter"/>
</dbReference>
<keyword evidence="8" id="KW-1185">Reference proteome</keyword>
<keyword evidence="4" id="KW-0175">Coiled coil</keyword>
<dbReference type="PANTHER" id="PTHR24100">
    <property type="entry name" value="BUTYROPHILIN"/>
    <property type="match status" value="1"/>
</dbReference>
<feature type="region of interest" description="Disordered" evidence="5">
    <location>
        <begin position="234"/>
        <end position="253"/>
    </location>
</feature>
<dbReference type="InterPro" id="IPR036179">
    <property type="entry name" value="Ig-like_dom_sf"/>
</dbReference>
<dbReference type="GO" id="GO:0050852">
    <property type="term" value="P:T cell receptor signaling pathway"/>
    <property type="evidence" value="ECO:0007669"/>
    <property type="project" value="TreeGrafter"/>
</dbReference>
<dbReference type="InterPro" id="IPR003599">
    <property type="entry name" value="Ig_sub"/>
</dbReference>
<dbReference type="GO" id="GO:0005102">
    <property type="term" value="F:signaling receptor binding"/>
    <property type="evidence" value="ECO:0007669"/>
    <property type="project" value="TreeGrafter"/>
</dbReference>
<dbReference type="InterPro" id="IPR013783">
    <property type="entry name" value="Ig-like_fold"/>
</dbReference>